<dbReference type="EMBL" id="ML119761">
    <property type="protein sequence ID" value="RPA75556.1"/>
    <property type="molecule type" value="Genomic_DNA"/>
</dbReference>
<protein>
    <submittedName>
        <fullName evidence="1">Uncharacterized protein</fullName>
    </submittedName>
</protein>
<sequence>MPPQPRFSHPSDAHLSLTLLLPATLHPNTFPNLKDYTPVDTEDFEFTVEILTSLFALPSESITAVLLPHMHIPLPHHSDPSTFLIQTTSGTFELTYPSTYDLSPGPWLLRTVHPWHGARGPWIAPTEERERAAEEENLRRNIEAGWGRPLGEITEEQRASVAGCRELGWMELVGRRNGHAGVLWIKMGKPGVGTEEERREFVRRWREHVRGCGFVKRECNYGGEVETTGDR</sequence>
<accession>A0A3N4HRE1</accession>
<evidence type="ECO:0000313" key="2">
    <source>
        <dbReference type="Proteomes" id="UP000275078"/>
    </source>
</evidence>
<keyword evidence="2" id="KW-1185">Reference proteome</keyword>
<name>A0A3N4HRE1_ASCIM</name>
<organism evidence="1 2">
    <name type="scientific">Ascobolus immersus RN42</name>
    <dbReference type="NCBI Taxonomy" id="1160509"/>
    <lineage>
        <taxon>Eukaryota</taxon>
        <taxon>Fungi</taxon>
        <taxon>Dikarya</taxon>
        <taxon>Ascomycota</taxon>
        <taxon>Pezizomycotina</taxon>
        <taxon>Pezizomycetes</taxon>
        <taxon>Pezizales</taxon>
        <taxon>Ascobolaceae</taxon>
        <taxon>Ascobolus</taxon>
    </lineage>
</organism>
<evidence type="ECO:0000313" key="1">
    <source>
        <dbReference type="EMBL" id="RPA75556.1"/>
    </source>
</evidence>
<dbReference type="AlphaFoldDB" id="A0A3N4HRE1"/>
<reference evidence="1 2" key="1">
    <citation type="journal article" date="2018" name="Nat. Ecol. Evol.">
        <title>Pezizomycetes genomes reveal the molecular basis of ectomycorrhizal truffle lifestyle.</title>
        <authorList>
            <person name="Murat C."/>
            <person name="Payen T."/>
            <person name="Noel B."/>
            <person name="Kuo A."/>
            <person name="Morin E."/>
            <person name="Chen J."/>
            <person name="Kohler A."/>
            <person name="Krizsan K."/>
            <person name="Balestrini R."/>
            <person name="Da Silva C."/>
            <person name="Montanini B."/>
            <person name="Hainaut M."/>
            <person name="Levati E."/>
            <person name="Barry K.W."/>
            <person name="Belfiori B."/>
            <person name="Cichocki N."/>
            <person name="Clum A."/>
            <person name="Dockter R.B."/>
            <person name="Fauchery L."/>
            <person name="Guy J."/>
            <person name="Iotti M."/>
            <person name="Le Tacon F."/>
            <person name="Lindquist E.A."/>
            <person name="Lipzen A."/>
            <person name="Malagnac F."/>
            <person name="Mello A."/>
            <person name="Molinier V."/>
            <person name="Miyauchi S."/>
            <person name="Poulain J."/>
            <person name="Riccioni C."/>
            <person name="Rubini A."/>
            <person name="Sitrit Y."/>
            <person name="Splivallo R."/>
            <person name="Traeger S."/>
            <person name="Wang M."/>
            <person name="Zifcakova L."/>
            <person name="Wipf D."/>
            <person name="Zambonelli A."/>
            <person name="Paolocci F."/>
            <person name="Nowrousian M."/>
            <person name="Ottonello S."/>
            <person name="Baldrian P."/>
            <person name="Spatafora J.W."/>
            <person name="Henrissat B."/>
            <person name="Nagy L.G."/>
            <person name="Aury J.M."/>
            <person name="Wincker P."/>
            <person name="Grigoriev I.V."/>
            <person name="Bonfante P."/>
            <person name="Martin F.M."/>
        </authorList>
    </citation>
    <scope>NUCLEOTIDE SEQUENCE [LARGE SCALE GENOMIC DNA]</scope>
    <source>
        <strain evidence="1 2">RN42</strain>
    </source>
</reference>
<gene>
    <name evidence="1" type="ORF">BJ508DRAFT_311845</name>
</gene>
<dbReference type="Proteomes" id="UP000275078">
    <property type="component" value="Unassembled WGS sequence"/>
</dbReference>
<proteinExistence type="predicted"/>